<sequence>MAAARSHADDSTAPPETHRLQKQQQRLRFLETLPLVQQDRHQPLLPLQSAAEAPAAAAAACRCLRGRLSIKRTFFKLEAPQLPKNQKQRHGGRAPSSLSACDPLPAARIAALKAGKAFPASASDECTRGAAVARVAAAAP</sequence>
<dbReference type="InParanoid" id="A0A1D3D6E9"/>
<evidence type="ECO:0000313" key="2">
    <source>
        <dbReference type="EMBL" id="OEH79026.1"/>
    </source>
</evidence>
<dbReference type="Proteomes" id="UP000095192">
    <property type="component" value="Unassembled WGS sequence"/>
</dbReference>
<reference evidence="2 3" key="1">
    <citation type="journal article" date="2016" name="BMC Genomics">
        <title>Comparative genomics reveals Cyclospora cayetanensis possesses coccidia-like metabolism and invasion components but unique surface antigens.</title>
        <authorList>
            <person name="Liu S."/>
            <person name="Wang L."/>
            <person name="Zheng H."/>
            <person name="Xu Z."/>
            <person name="Roellig D.M."/>
            <person name="Li N."/>
            <person name="Frace M.A."/>
            <person name="Tang K."/>
            <person name="Arrowood M.J."/>
            <person name="Moss D.M."/>
            <person name="Zhang L."/>
            <person name="Feng Y."/>
            <person name="Xiao L."/>
        </authorList>
    </citation>
    <scope>NUCLEOTIDE SEQUENCE [LARGE SCALE GENOMIC DNA]</scope>
    <source>
        <strain evidence="2 3">CHN_HEN01</strain>
    </source>
</reference>
<evidence type="ECO:0000313" key="3">
    <source>
        <dbReference type="Proteomes" id="UP000095192"/>
    </source>
</evidence>
<proteinExistence type="predicted"/>
<dbReference type="EMBL" id="JROU02000536">
    <property type="protein sequence ID" value="OEH79026.1"/>
    <property type="molecule type" value="Genomic_DNA"/>
</dbReference>
<organism evidence="2 3">
    <name type="scientific">Cyclospora cayetanensis</name>
    <dbReference type="NCBI Taxonomy" id="88456"/>
    <lineage>
        <taxon>Eukaryota</taxon>
        <taxon>Sar</taxon>
        <taxon>Alveolata</taxon>
        <taxon>Apicomplexa</taxon>
        <taxon>Conoidasida</taxon>
        <taxon>Coccidia</taxon>
        <taxon>Eucoccidiorida</taxon>
        <taxon>Eimeriorina</taxon>
        <taxon>Eimeriidae</taxon>
        <taxon>Cyclospora</taxon>
    </lineage>
</organism>
<dbReference type="VEuPathDB" id="ToxoDB:cyc_08306"/>
<feature type="region of interest" description="Disordered" evidence="1">
    <location>
        <begin position="81"/>
        <end position="100"/>
    </location>
</feature>
<protein>
    <submittedName>
        <fullName evidence="2">Uncharacterized protein</fullName>
    </submittedName>
</protein>
<feature type="region of interest" description="Disordered" evidence="1">
    <location>
        <begin position="1"/>
        <end position="23"/>
    </location>
</feature>
<evidence type="ECO:0000256" key="1">
    <source>
        <dbReference type="SAM" id="MobiDB-lite"/>
    </source>
</evidence>
<name>A0A1D3D6E9_9EIME</name>
<keyword evidence="3" id="KW-1185">Reference proteome</keyword>
<feature type="compositionally biased region" description="Basic and acidic residues" evidence="1">
    <location>
        <begin position="1"/>
        <end position="10"/>
    </location>
</feature>
<dbReference type="AlphaFoldDB" id="A0A1D3D6E9"/>
<accession>A0A1D3D6E9</accession>
<comment type="caution">
    <text evidence="2">The sequence shown here is derived from an EMBL/GenBank/DDBJ whole genome shotgun (WGS) entry which is preliminary data.</text>
</comment>
<gene>
    <name evidence="2" type="ORF">cyc_08306</name>
</gene>